<organism evidence="1 2">
    <name type="scientific">Jeotgalibacillus marinus</name>
    <dbReference type="NCBI Taxonomy" id="86667"/>
    <lineage>
        <taxon>Bacteria</taxon>
        <taxon>Bacillati</taxon>
        <taxon>Bacillota</taxon>
        <taxon>Bacilli</taxon>
        <taxon>Bacillales</taxon>
        <taxon>Caryophanaceae</taxon>
        <taxon>Jeotgalibacillus</taxon>
    </lineage>
</organism>
<dbReference type="Proteomes" id="UP001556040">
    <property type="component" value="Unassembled WGS sequence"/>
</dbReference>
<comment type="caution">
    <text evidence="1">The sequence shown here is derived from an EMBL/GenBank/DDBJ whole genome shotgun (WGS) entry which is preliminary data.</text>
</comment>
<accession>A0ABV3Q692</accession>
<protein>
    <submittedName>
        <fullName evidence="1">Uncharacterized protein</fullName>
    </submittedName>
</protein>
<gene>
    <name evidence="1" type="ORF">AB1471_13780</name>
</gene>
<proteinExistence type="predicted"/>
<keyword evidence="2" id="KW-1185">Reference proteome</keyword>
<dbReference type="EMBL" id="JBFMIA010000017">
    <property type="protein sequence ID" value="MEW9502861.1"/>
    <property type="molecule type" value="Genomic_DNA"/>
</dbReference>
<evidence type="ECO:0000313" key="2">
    <source>
        <dbReference type="Proteomes" id="UP001556040"/>
    </source>
</evidence>
<sequence>MTTLFCEGMNMANLSRKIEEVSLTPYGVAKQKYHGISVCSW</sequence>
<reference evidence="1 2" key="1">
    <citation type="journal article" date="1979" name="Int. J. Syst. Evol. Microbiol.">
        <title>Bacillus globisporus subsp. marinus subsp. nov.</title>
        <authorList>
            <person name="Liu H."/>
        </authorList>
    </citation>
    <scope>NUCLEOTIDE SEQUENCE [LARGE SCALE GENOMIC DNA]</scope>
    <source>
        <strain evidence="1 2">DSM 1297</strain>
    </source>
</reference>
<evidence type="ECO:0000313" key="1">
    <source>
        <dbReference type="EMBL" id="MEW9502861.1"/>
    </source>
</evidence>
<dbReference type="RefSeq" id="WP_367780348.1">
    <property type="nucleotide sequence ID" value="NZ_JBFMIA010000017.1"/>
</dbReference>
<name>A0ABV3Q692_9BACL</name>